<dbReference type="AlphaFoldDB" id="A0A383DQI9"/>
<dbReference type="EMBL" id="UINC01219162">
    <property type="protein sequence ID" value="SVE46510.1"/>
    <property type="molecule type" value="Genomic_DNA"/>
</dbReference>
<organism evidence="1">
    <name type="scientific">marine metagenome</name>
    <dbReference type="NCBI Taxonomy" id="408172"/>
    <lineage>
        <taxon>unclassified sequences</taxon>
        <taxon>metagenomes</taxon>
        <taxon>ecological metagenomes</taxon>
    </lineage>
</organism>
<protein>
    <submittedName>
        <fullName evidence="1">Uncharacterized protein</fullName>
    </submittedName>
</protein>
<gene>
    <name evidence="1" type="ORF">METZ01_LOCUS499364</name>
</gene>
<proteinExistence type="predicted"/>
<reference evidence="1" key="1">
    <citation type="submission" date="2018-05" db="EMBL/GenBank/DDBJ databases">
        <authorList>
            <person name="Lanie J.A."/>
            <person name="Ng W.-L."/>
            <person name="Kazmierczak K.M."/>
            <person name="Andrzejewski T.M."/>
            <person name="Davidsen T.M."/>
            <person name="Wayne K.J."/>
            <person name="Tettelin H."/>
            <person name="Glass J.I."/>
            <person name="Rusch D."/>
            <person name="Podicherti R."/>
            <person name="Tsui H.-C.T."/>
            <person name="Winkler M.E."/>
        </authorList>
    </citation>
    <scope>NUCLEOTIDE SEQUENCE</scope>
</reference>
<sequence>MEIERDVELGYVLVRRQIFRLAPVTIRSSAQLDWQNGDHNDRQPINQALREISADCKQLLFATFAEFLAPAAVPFQLRSMFVDTLTAIQPTRSS</sequence>
<feature type="non-terminal residue" evidence="1">
    <location>
        <position position="94"/>
    </location>
</feature>
<name>A0A383DQI9_9ZZZZ</name>
<accession>A0A383DQI9</accession>
<evidence type="ECO:0000313" key="1">
    <source>
        <dbReference type="EMBL" id="SVE46510.1"/>
    </source>
</evidence>